<dbReference type="GO" id="GO:0004896">
    <property type="term" value="F:cytokine receptor activity"/>
    <property type="evidence" value="ECO:0007669"/>
    <property type="project" value="TreeGrafter"/>
</dbReference>
<dbReference type="PANTHER" id="PTHR23037:SF46">
    <property type="entry name" value="INTERLEUKIN 5 RECEPTOR SUBUNIT ALPHA"/>
    <property type="match status" value="1"/>
</dbReference>
<name>A0A8C9NUR9_SERCA</name>
<dbReference type="PANTHER" id="PTHR23037">
    <property type="entry name" value="CYTOKINE RECEPTOR"/>
    <property type="match status" value="1"/>
</dbReference>
<dbReference type="InterPro" id="IPR013783">
    <property type="entry name" value="Ig-like_fold"/>
</dbReference>
<dbReference type="AlphaFoldDB" id="A0A8C9NUR9"/>
<keyword evidence="10" id="KW-1185">Reference proteome</keyword>
<dbReference type="Pfam" id="PF09240">
    <property type="entry name" value="IL6Ra-bind"/>
    <property type="match status" value="1"/>
</dbReference>
<evidence type="ECO:0000256" key="4">
    <source>
        <dbReference type="ARBA" id="ARBA00022989"/>
    </source>
</evidence>
<dbReference type="GO" id="GO:0009897">
    <property type="term" value="C:external side of plasma membrane"/>
    <property type="evidence" value="ECO:0007669"/>
    <property type="project" value="TreeGrafter"/>
</dbReference>
<evidence type="ECO:0000313" key="10">
    <source>
        <dbReference type="Proteomes" id="UP000694409"/>
    </source>
</evidence>
<evidence type="ECO:0000259" key="8">
    <source>
        <dbReference type="Pfam" id="PF09240"/>
    </source>
</evidence>
<organism evidence="9 10">
    <name type="scientific">Serinus canaria</name>
    <name type="common">Island canary</name>
    <name type="synonym">Fringilla canaria</name>
    <dbReference type="NCBI Taxonomy" id="9135"/>
    <lineage>
        <taxon>Eukaryota</taxon>
        <taxon>Metazoa</taxon>
        <taxon>Chordata</taxon>
        <taxon>Craniata</taxon>
        <taxon>Vertebrata</taxon>
        <taxon>Euteleostomi</taxon>
        <taxon>Archelosauria</taxon>
        <taxon>Archosauria</taxon>
        <taxon>Dinosauria</taxon>
        <taxon>Saurischia</taxon>
        <taxon>Theropoda</taxon>
        <taxon>Coelurosauria</taxon>
        <taxon>Aves</taxon>
        <taxon>Neognathae</taxon>
        <taxon>Neoaves</taxon>
        <taxon>Telluraves</taxon>
        <taxon>Australaves</taxon>
        <taxon>Passeriformes</taxon>
        <taxon>Passeroidea</taxon>
        <taxon>Fringillidae</taxon>
        <taxon>Carduelinae</taxon>
        <taxon>Serinus</taxon>
    </lineage>
</organism>
<feature type="domain" description="Type I cytokine receptor cytokine-binding" evidence="8">
    <location>
        <begin position="40"/>
        <end position="114"/>
    </location>
</feature>
<dbReference type="SUPFAM" id="SSF49265">
    <property type="entry name" value="Fibronectin type III"/>
    <property type="match status" value="1"/>
</dbReference>
<keyword evidence="7" id="KW-0325">Glycoprotein</keyword>
<dbReference type="Proteomes" id="UP000694409">
    <property type="component" value="Unassembled WGS sequence"/>
</dbReference>
<keyword evidence="6" id="KW-0675">Receptor</keyword>
<dbReference type="Ensembl" id="ENSSCAT00000025341.1">
    <property type="protein sequence ID" value="ENSSCAP00000022754.1"/>
    <property type="gene ID" value="ENSSCAG00000016320.1"/>
</dbReference>
<evidence type="ECO:0000313" key="9">
    <source>
        <dbReference type="Ensembl" id="ENSSCAP00000022754.1"/>
    </source>
</evidence>
<keyword evidence="2" id="KW-0812">Transmembrane</keyword>
<proteinExistence type="predicted"/>
<evidence type="ECO:0000256" key="6">
    <source>
        <dbReference type="ARBA" id="ARBA00023170"/>
    </source>
</evidence>
<dbReference type="GeneTree" id="ENSGT00520000055993"/>
<evidence type="ECO:0000256" key="1">
    <source>
        <dbReference type="ARBA" id="ARBA00004479"/>
    </source>
</evidence>
<dbReference type="InterPro" id="IPR015321">
    <property type="entry name" value="TypeI_recpt_CBD"/>
</dbReference>
<evidence type="ECO:0000256" key="2">
    <source>
        <dbReference type="ARBA" id="ARBA00022692"/>
    </source>
</evidence>
<evidence type="ECO:0000256" key="7">
    <source>
        <dbReference type="ARBA" id="ARBA00023180"/>
    </source>
</evidence>
<keyword evidence="3" id="KW-0732">Signal</keyword>
<dbReference type="Gene3D" id="2.60.40.10">
    <property type="entry name" value="Immunoglobulins"/>
    <property type="match status" value="2"/>
</dbReference>
<evidence type="ECO:0000256" key="5">
    <source>
        <dbReference type="ARBA" id="ARBA00023136"/>
    </source>
</evidence>
<keyword evidence="4" id="KW-1133">Transmembrane helix</keyword>
<accession>A0A8C9NUR9</accession>
<evidence type="ECO:0000256" key="3">
    <source>
        <dbReference type="ARBA" id="ARBA00022729"/>
    </source>
</evidence>
<sequence>VSQYFDNLFVLFEELFNLSAEWTWGILSVFAGMNETAIANFTCVIFNVSFMNCTWHVGRTATEDTQYFLYWRNEDVTECQNYIKDTCGRHIGCRFQSVTIANNYAYFLVNGSRGGQKKLTPPLNVTVDCTEASHRCSIWWQPPRTSHVKKKSCFKYEIVIENKVRRMMTFNSILFVSISTHTTLFSSPLLKV</sequence>
<reference evidence="9" key="1">
    <citation type="submission" date="2025-08" db="UniProtKB">
        <authorList>
            <consortium name="Ensembl"/>
        </authorList>
    </citation>
    <scope>IDENTIFICATION</scope>
</reference>
<reference evidence="9" key="2">
    <citation type="submission" date="2025-09" db="UniProtKB">
        <authorList>
            <consortium name="Ensembl"/>
        </authorList>
    </citation>
    <scope>IDENTIFICATION</scope>
</reference>
<keyword evidence="5" id="KW-0472">Membrane</keyword>
<comment type="subcellular location">
    <subcellularLocation>
        <location evidence="1">Membrane</location>
        <topology evidence="1">Single-pass type I membrane protein</topology>
    </subcellularLocation>
</comment>
<protein>
    <recommendedName>
        <fullName evidence="8">Type I cytokine receptor cytokine-binding domain-containing protein</fullName>
    </recommendedName>
</protein>
<dbReference type="InterPro" id="IPR036116">
    <property type="entry name" value="FN3_sf"/>
</dbReference>